<evidence type="ECO:0000313" key="2">
    <source>
        <dbReference type="EMBL" id="KAK3685976.1"/>
    </source>
</evidence>
<reference evidence="2" key="2">
    <citation type="submission" date="2023-06" db="EMBL/GenBank/DDBJ databases">
        <authorList>
            <consortium name="Lawrence Berkeley National Laboratory"/>
            <person name="Haridas S."/>
            <person name="Hensen N."/>
            <person name="Bonometti L."/>
            <person name="Westerberg I."/>
            <person name="Brannstrom I.O."/>
            <person name="Guillou S."/>
            <person name="Cros-Aarteil S."/>
            <person name="Calhoun S."/>
            <person name="Kuo A."/>
            <person name="Mondo S."/>
            <person name="Pangilinan J."/>
            <person name="Riley R."/>
            <person name="Labutti K."/>
            <person name="Andreopoulos B."/>
            <person name="Lipzen A."/>
            <person name="Chen C."/>
            <person name="Yanf M."/>
            <person name="Daum C."/>
            <person name="Ng V."/>
            <person name="Clum A."/>
            <person name="Steindorff A."/>
            <person name="Ohm R."/>
            <person name="Martin F."/>
            <person name="Silar P."/>
            <person name="Natvig D."/>
            <person name="Lalanne C."/>
            <person name="Gautier V."/>
            <person name="Ament-Velasquez S.L."/>
            <person name="Kruys A."/>
            <person name="Hutchinson M.I."/>
            <person name="Powell A.J."/>
            <person name="Barry K."/>
            <person name="Miller A.N."/>
            <person name="Grigoriev I.V."/>
            <person name="Debuchy R."/>
            <person name="Gladieux P."/>
            <person name="Thoren M.H."/>
            <person name="Johannesson H."/>
        </authorList>
    </citation>
    <scope>NUCLEOTIDE SEQUENCE</scope>
    <source>
        <strain evidence="2">CBS 314.62</strain>
    </source>
</reference>
<keyword evidence="1" id="KW-0732">Signal</keyword>
<feature type="signal peptide" evidence="1">
    <location>
        <begin position="1"/>
        <end position="19"/>
    </location>
</feature>
<feature type="chain" id="PRO_5042246704" description="Secreted protein" evidence="1">
    <location>
        <begin position="20"/>
        <end position="78"/>
    </location>
</feature>
<reference evidence="2" key="1">
    <citation type="journal article" date="2023" name="Mol. Phylogenet. Evol.">
        <title>Genome-scale phylogeny and comparative genomics of the fungal order Sordariales.</title>
        <authorList>
            <person name="Hensen N."/>
            <person name="Bonometti L."/>
            <person name="Westerberg I."/>
            <person name="Brannstrom I.O."/>
            <person name="Guillou S."/>
            <person name="Cros-Aarteil S."/>
            <person name="Calhoun S."/>
            <person name="Haridas S."/>
            <person name="Kuo A."/>
            <person name="Mondo S."/>
            <person name="Pangilinan J."/>
            <person name="Riley R."/>
            <person name="LaButti K."/>
            <person name="Andreopoulos B."/>
            <person name="Lipzen A."/>
            <person name="Chen C."/>
            <person name="Yan M."/>
            <person name="Daum C."/>
            <person name="Ng V."/>
            <person name="Clum A."/>
            <person name="Steindorff A."/>
            <person name="Ohm R.A."/>
            <person name="Martin F."/>
            <person name="Silar P."/>
            <person name="Natvig D.O."/>
            <person name="Lalanne C."/>
            <person name="Gautier V."/>
            <person name="Ament-Velasquez S.L."/>
            <person name="Kruys A."/>
            <person name="Hutchinson M.I."/>
            <person name="Powell A.J."/>
            <person name="Barry K."/>
            <person name="Miller A.N."/>
            <person name="Grigoriev I.V."/>
            <person name="Debuchy R."/>
            <person name="Gladieux P."/>
            <person name="Hiltunen Thoren M."/>
            <person name="Johannesson H."/>
        </authorList>
    </citation>
    <scope>NUCLEOTIDE SEQUENCE</scope>
    <source>
        <strain evidence="2">CBS 314.62</strain>
    </source>
</reference>
<dbReference type="AlphaFoldDB" id="A0AAE0X6H0"/>
<gene>
    <name evidence="2" type="ORF">B0T22DRAFT_466964</name>
</gene>
<sequence>MVANLFLAVLWLTSSSANAISKGRNIVRSTALVLQAGEQEETIGSRDCCSLSFASARLLTKRALCRWLQRPSFTRVIL</sequence>
<keyword evidence="3" id="KW-1185">Reference proteome</keyword>
<name>A0AAE0X6H0_9PEZI</name>
<evidence type="ECO:0000313" key="3">
    <source>
        <dbReference type="Proteomes" id="UP001270362"/>
    </source>
</evidence>
<proteinExistence type="predicted"/>
<organism evidence="2 3">
    <name type="scientific">Podospora appendiculata</name>
    <dbReference type="NCBI Taxonomy" id="314037"/>
    <lineage>
        <taxon>Eukaryota</taxon>
        <taxon>Fungi</taxon>
        <taxon>Dikarya</taxon>
        <taxon>Ascomycota</taxon>
        <taxon>Pezizomycotina</taxon>
        <taxon>Sordariomycetes</taxon>
        <taxon>Sordariomycetidae</taxon>
        <taxon>Sordariales</taxon>
        <taxon>Podosporaceae</taxon>
        <taxon>Podospora</taxon>
    </lineage>
</organism>
<evidence type="ECO:0008006" key="4">
    <source>
        <dbReference type="Google" id="ProtNLM"/>
    </source>
</evidence>
<dbReference type="Proteomes" id="UP001270362">
    <property type="component" value="Unassembled WGS sequence"/>
</dbReference>
<dbReference type="EMBL" id="JAULSO010000003">
    <property type="protein sequence ID" value="KAK3685976.1"/>
    <property type="molecule type" value="Genomic_DNA"/>
</dbReference>
<comment type="caution">
    <text evidence="2">The sequence shown here is derived from an EMBL/GenBank/DDBJ whole genome shotgun (WGS) entry which is preliminary data.</text>
</comment>
<accession>A0AAE0X6H0</accession>
<protein>
    <recommendedName>
        <fullName evidence="4">Secreted protein</fullName>
    </recommendedName>
</protein>
<evidence type="ECO:0000256" key="1">
    <source>
        <dbReference type="SAM" id="SignalP"/>
    </source>
</evidence>